<dbReference type="SUPFAM" id="SSF52540">
    <property type="entry name" value="P-loop containing nucleoside triphosphate hydrolases"/>
    <property type="match status" value="1"/>
</dbReference>
<sequence length="441" mass="48049">MSFYDSDDEPPNLIEVTDDAILSTLPDSTSVPNTARAASDISATQQQSKSLSQPKEQAPKNVRVPLTIICGFLGAGKSTLLKRILTERHGYRIAVIMNEFGDTADIEAKTINVASADDPTAENTEEFLELANGCLCCSIKDSGVAAIEKLMLKKGAFDYILLETTGLADPGPIAGMFWHNEEYATGLADITLDGVICVVDAVFGKKQMEEDHHTDDSKIGESLRQISGSDIVLLNKADLVSPSDLHETEAIIRSVNPAAPIYRTVKGEIDLGLILGVQSYKLPPPLASDEEKHARVHSDACDHDHDEEEKPLNHYQIRGVTSLQVTCPALSQAQFDKLDEWIRSVLWENKLPAPATPSTTEGESPEIRVLRCKGAFTSTTGKHYVLQGVRSMYEISELEENVAGKDQNEHASVGLPDRGKIVLIGKGLDDQVRKSLESVFV</sequence>
<feature type="compositionally biased region" description="Polar residues" evidence="8">
    <location>
        <begin position="41"/>
        <end position="55"/>
    </location>
</feature>
<dbReference type="STRING" id="181874.A0A409YBP7"/>
<keyword evidence="1" id="KW-0547">Nucleotide-binding</keyword>
<keyword evidence="5" id="KW-0143">Chaperone</keyword>
<dbReference type="Pfam" id="PF02492">
    <property type="entry name" value="cobW"/>
    <property type="match status" value="1"/>
</dbReference>
<comment type="caution">
    <text evidence="11">The sequence shown here is derived from an EMBL/GenBank/DDBJ whole genome shotgun (WGS) entry which is preliminary data.</text>
</comment>
<dbReference type="GO" id="GO:0005737">
    <property type="term" value="C:cytoplasm"/>
    <property type="evidence" value="ECO:0007669"/>
    <property type="project" value="TreeGrafter"/>
</dbReference>
<dbReference type="Gene3D" id="3.40.50.300">
    <property type="entry name" value="P-loop containing nucleotide triphosphate hydrolases"/>
    <property type="match status" value="1"/>
</dbReference>
<evidence type="ECO:0000256" key="4">
    <source>
        <dbReference type="ARBA" id="ARBA00023134"/>
    </source>
</evidence>
<evidence type="ECO:0000256" key="7">
    <source>
        <dbReference type="ARBA" id="ARBA00049117"/>
    </source>
</evidence>
<comment type="catalytic activity">
    <reaction evidence="7">
        <text>GTP + H2O = GDP + phosphate + H(+)</text>
        <dbReference type="Rhea" id="RHEA:19669"/>
        <dbReference type="ChEBI" id="CHEBI:15377"/>
        <dbReference type="ChEBI" id="CHEBI:15378"/>
        <dbReference type="ChEBI" id="CHEBI:37565"/>
        <dbReference type="ChEBI" id="CHEBI:43474"/>
        <dbReference type="ChEBI" id="CHEBI:58189"/>
    </reaction>
    <physiologicalReaction direction="left-to-right" evidence="7">
        <dbReference type="Rhea" id="RHEA:19670"/>
    </physiologicalReaction>
</comment>
<reference evidence="11 12" key="1">
    <citation type="journal article" date="2018" name="Evol. Lett.">
        <title>Horizontal gene cluster transfer increased hallucinogenic mushroom diversity.</title>
        <authorList>
            <person name="Reynolds H.T."/>
            <person name="Vijayakumar V."/>
            <person name="Gluck-Thaler E."/>
            <person name="Korotkin H.B."/>
            <person name="Matheny P.B."/>
            <person name="Slot J.C."/>
        </authorList>
    </citation>
    <scope>NUCLEOTIDE SEQUENCE [LARGE SCALE GENOMIC DNA]</scope>
    <source>
        <strain evidence="11 12">2629</strain>
    </source>
</reference>
<evidence type="ECO:0000256" key="8">
    <source>
        <dbReference type="SAM" id="MobiDB-lite"/>
    </source>
</evidence>
<dbReference type="PANTHER" id="PTHR13748:SF31">
    <property type="entry name" value="ZINC-REGULATED GTPASE METALLOPROTEIN ACTIVATOR 1A-RELATED"/>
    <property type="match status" value="1"/>
</dbReference>
<evidence type="ECO:0000256" key="5">
    <source>
        <dbReference type="ARBA" id="ARBA00023186"/>
    </source>
</evidence>
<dbReference type="InterPro" id="IPR036627">
    <property type="entry name" value="CobW-likC_sf"/>
</dbReference>
<keyword evidence="4" id="KW-0342">GTP-binding</keyword>
<evidence type="ECO:0000313" key="12">
    <source>
        <dbReference type="Proteomes" id="UP000284842"/>
    </source>
</evidence>
<protein>
    <recommendedName>
        <fullName evidence="13">CobW C-terminal domain-containing protein</fullName>
    </recommendedName>
</protein>
<keyword evidence="3" id="KW-0862">Zinc</keyword>
<comment type="similarity">
    <text evidence="6">Belongs to the SIMIBI class G3E GTPase family. ZNG1 subfamily.</text>
</comment>
<dbReference type="SUPFAM" id="SSF90002">
    <property type="entry name" value="Hypothetical protein YjiA, C-terminal domain"/>
    <property type="match status" value="1"/>
</dbReference>
<dbReference type="EMBL" id="NHTK01001311">
    <property type="protein sequence ID" value="PPR00436.1"/>
    <property type="molecule type" value="Genomic_DNA"/>
</dbReference>
<evidence type="ECO:0000256" key="1">
    <source>
        <dbReference type="ARBA" id="ARBA00022741"/>
    </source>
</evidence>
<accession>A0A409YBP7</accession>
<dbReference type="CDD" id="cd03112">
    <property type="entry name" value="CobW-like"/>
    <property type="match status" value="1"/>
</dbReference>
<evidence type="ECO:0000256" key="3">
    <source>
        <dbReference type="ARBA" id="ARBA00022833"/>
    </source>
</evidence>
<dbReference type="InParanoid" id="A0A409YBP7"/>
<keyword evidence="2" id="KW-0378">Hydrolase</keyword>
<feature type="domain" description="CobW/HypB/UreG nucleotide-binding" evidence="9">
    <location>
        <begin position="65"/>
        <end position="262"/>
    </location>
</feature>
<dbReference type="Proteomes" id="UP000284842">
    <property type="component" value="Unassembled WGS sequence"/>
</dbReference>
<evidence type="ECO:0000256" key="2">
    <source>
        <dbReference type="ARBA" id="ARBA00022801"/>
    </source>
</evidence>
<dbReference type="OrthoDB" id="258627at2759"/>
<evidence type="ECO:0000313" key="11">
    <source>
        <dbReference type="EMBL" id="PPR00436.1"/>
    </source>
</evidence>
<keyword evidence="12" id="KW-1185">Reference proteome</keyword>
<dbReference type="PANTHER" id="PTHR13748">
    <property type="entry name" value="COBW-RELATED"/>
    <property type="match status" value="1"/>
</dbReference>
<proteinExistence type="inferred from homology"/>
<dbReference type="InterPro" id="IPR051316">
    <property type="entry name" value="Zinc-reg_GTPase_activator"/>
</dbReference>
<dbReference type="AlphaFoldDB" id="A0A409YBP7"/>
<dbReference type="Pfam" id="PF07683">
    <property type="entry name" value="CobW_C"/>
    <property type="match status" value="1"/>
</dbReference>
<evidence type="ECO:0008006" key="13">
    <source>
        <dbReference type="Google" id="ProtNLM"/>
    </source>
</evidence>
<dbReference type="InterPro" id="IPR003495">
    <property type="entry name" value="CobW/HypB/UreG_nucleotide-bd"/>
</dbReference>
<dbReference type="GO" id="GO:0005525">
    <property type="term" value="F:GTP binding"/>
    <property type="evidence" value="ECO:0007669"/>
    <property type="project" value="UniProtKB-KW"/>
</dbReference>
<feature type="region of interest" description="Disordered" evidence="8">
    <location>
        <begin position="24"/>
        <end position="58"/>
    </location>
</feature>
<dbReference type="Gene3D" id="3.30.1220.10">
    <property type="entry name" value="CobW-like, C-terminal domain"/>
    <property type="match status" value="1"/>
</dbReference>
<evidence type="ECO:0000259" key="10">
    <source>
        <dbReference type="Pfam" id="PF07683"/>
    </source>
</evidence>
<evidence type="ECO:0000256" key="6">
    <source>
        <dbReference type="ARBA" id="ARBA00034320"/>
    </source>
</evidence>
<dbReference type="InterPro" id="IPR011629">
    <property type="entry name" value="CobW-like_C"/>
</dbReference>
<name>A0A409YBP7_9AGAR</name>
<dbReference type="FunCoup" id="A0A409YBP7">
    <property type="interactions" value="251"/>
</dbReference>
<evidence type="ECO:0000259" key="9">
    <source>
        <dbReference type="Pfam" id="PF02492"/>
    </source>
</evidence>
<gene>
    <name evidence="11" type="ORF">CVT24_004497</name>
</gene>
<feature type="domain" description="CobW C-terminal" evidence="10">
    <location>
        <begin position="367"/>
        <end position="438"/>
    </location>
</feature>
<organism evidence="11 12">
    <name type="scientific">Panaeolus cyanescens</name>
    <dbReference type="NCBI Taxonomy" id="181874"/>
    <lineage>
        <taxon>Eukaryota</taxon>
        <taxon>Fungi</taxon>
        <taxon>Dikarya</taxon>
        <taxon>Basidiomycota</taxon>
        <taxon>Agaricomycotina</taxon>
        <taxon>Agaricomycetes</taxon>
        <taxon>Agaricomycetidae</taxon>
        <taxon>Agaricales</taxon>
        <taxon>Agaricineae</taxon>
        <taxon>Galeropsidaceae</taxon>
        <taxon>Panaeolus</taxon>
    </lineage>
</organism>
<dbReference type="GO" id="GO:0016787">
    <property type="term" value="F:hydrolase activity"/>
    <property type="evidence" value="ECO:0007669"/>
    <property type="project" value="UniProtKB-KW"/>
</dbReference>
<dbReference type="InterPro" id="IPR027417">
    <property type="entry name" value="P-loop_NTPase"/>
</dbReference>